<evidence type="ECO:0000256" key="1">
    <source>
        <dbReference type="ARBA" id="ARBA00004651"/>
    </source>
</evidence>
<organism evidence="8 9">
    <name type="scientific">Actinokineospora soli</name>
    <dbReference type="NCBI Taxonomy" id="1048753"/>
    <lineage>
        <taxon>Bacteria</taxon>
        <taxon>Bacillati</taxon>
        <taxon>Actinomycetota</taxon>
        <taxon>Actinomycetes</taxon>
        <taxon>Pseudonocardiales</taxon>
        <taxon>Pseudonocardiaceae</taxon>
        <taxon>Actinokineospora</taxon>
    </lineage>
</organism>
<gene>
    <name evidence="8" type="ORF">ACFQV2_19710</name>
</gene>
<feature type="domain" description="Cardiolipin synthase N-terminal" evidence="7">
    <location>
        <begin position="25"/>
        <end position="68"/>
    </location>
</feature>
<protein>
    <submittedName>
        <fullName evidence="8">PLD nuclease N-terminal domain-containing protein</fullName>
    </submittedName>
</protein>
<keyword evidence="2" id="KW-1003">Cell membrane</keyword>
<reference evidence="9" key="1">
    <citation type="journal article" date="2019" name="Int. J. Syst. Evol. Microbiol.">
        <title>The Global Catalogue of Microorganisms (GCM) 10K type strain sequencing project: providing services to taxonomists for standard genome sequencing and annotation.</title>
        <authorList>
            <consortium name="The Broad Institute Genomics Platform"/>
            <consortium name="The Broad Institute Genome Sequencing Center for Infectious Disease"/>
            <person name="Wu L."/>
            <person name="Ma J."/>
        </authorList>
    </citation>
    <scope>NUCLEOTIDE SEQUENCE [LARGE SCALE GENOMIC DNA]</scope>
    <source>
        <strain evidence="9">JCM 17695</strain>
    </source>
</reference>
<name>A0ABW2TRG8_9PSEU</name>
<proteinExistence type="predicted"/>
<sequence>MSRKWSDLTRGQRRVVVAAGIVQTALAAWAWTDLARRPADRVNGPKAVWAAVIAVNFAGPIAYRRWGRRPTSTGTTTP</sequence>
<evidence type="ECO:0000313" key="8">
    <source>
        <dbReference type="EMBL" id="MFC7615396.1"/>
    </source>
</evidence>
<evidence type="ECO:0000256" key="2">
    <source>
        <dbReference type="ARBA" id="ARBA00022475"/>
    </source>
</evidence>
<dbReference type="InterPro" id="IPR027379">
    <property type="entry name" value="CLS_N"/>
</dbReference>
<dbReference type="Pfam" id="PF13396">
    <property type="entry name" value="PLDc_N"/>
    <property type="match status" value="1"/>
</dbReference>
<evidence type="ECO:0000256" key="6">
    <source>
        <dbReference type="SAM" id="Phobius"/>
    </source>
</evidence>
<dbReference type="EMBL" id="JBHTEY010000004">
    <property type="protein sequence ID" value="MFC7615396.1"/>
    <property type="molecule type" value="Genomic_DNA"/>
</dbReference>
<evidence type="ECO:0000256" key="5">
    <source>
        <dbReference type="ARBA" id="ARBA00023136"/>
    </source>
</evidence>
<evidence type="ECO:0000313" key="9">
    <source>
        <dbReference type="Proteomes" id="UP001596512"/>
    </source>
</evidence>
<evidence type="ECO:0000256" key="3">
    <source>
        <dbReference type="ARBA" id="ARBA00022692"/>
    </source>
</evidence>
<feature type="transmembrane region" description="Helical" evidence="6">
    <location>
        <begin position="46"/>
        <end position="63"/>
    </location>
</feature>
<evidence type="ECO:0000256" key="4">
    <source>
        <dbReference type="ARBA" id="ARBA00022989"/>
    </source>
</evidence>
<keyword evidence="3 6" id="KW-0812">Transmembrane</keyword>
<evidence type="ECO:0000259" key="7">
    <source>
        <dbReference type="Pfam" id="PF13396"/>
    </source>
</evidence>
<comment type="subcellular location">
    <subcellularLocation>
        <location evidence="1">Cell membrane</location>
        <topology evidence="1">Multi-pass membrane protein</topology>
    </subcellularLocation>
</comment>
<comment type="caution">
    <text evidence="8">The sequence shown here is derived from an EMBL/GenBank/DDBJ whole genome shotgun (WGS) entry which is preliminary data.</text>
</comment>
<accession>A0ABW2TRG8</accession>
<keyword evidence="4 6" id="KW-1133">Transmembrane helix</keyword>
<keyword evidence="5 6" id="KW-0472">Membrane</keyword>
<keyword evidence="9" id="KW-1185">Reference proteome</keyword>
<dbReference type="Proteomes" id="UP001596512">
    <property type="component" value="Unassembled WGS sequence"/>
</dbReference>